<sequence length="113" mass="12562">MGKFRFDELAYTGSTHKPGFPAKLSTKPPLISLGGIGPESILCEKLIEFGSSTERLSGMLPVKRLLERSRRLRNSNEESEPGMEEFSLFPCNISKLSLLRLPISEGIGPDRRL</sequence>
<reference evidence="1 2" key="1">
    <citation type="journal article" date="2023" name="Life. Sci Alliance">
        <title>Evolutionary insights into 3D genome organization and epigenetic landscape of Vigna mungo.</title>
        <authorList>
            <person name="Junaid A."/>
            <person name="Singh B."/>
            <person name="Bhatia S."/>
        </authorList>
    </citation>
    <scope>NUCLEOTIDE SEQUENCE [LARGE SCALE GENOMIC DNA]</scope>
    <source>
        <strain evidence="1">Urdbean</strain>
    </source>
</reference>
<evidence type="ECO:0000313" key="1">
    <source>
        <dbReference type="EMBL" id="WVZ18608.1"/>
    </source>
</evidence>
<dbReference type="EMBL" id="CP144699">
    <property type="protein sequence ID" value="WVZ18608.1"/>
    <property type="molecule type" value="Genomic_DNA"/>
</dbReference>
<name>A0AAQ3P2C5_VIGMU</name>
<dbReference type="AlphaFoldDB" id="A0AAQ3P2C5"/>
<organism evidence="1 2">
    <name type="scientific">Vigna mungo</name>
    <name type="common">Black gram</name>
    <name type="synonym">Phaseolus mungo</name>
    <dbReference type="NCBI Taxonomy" id="3915"/>
    <lineage>
        <taxon>Eukaryota</taxon>
        <taxon>Viridiplantae</taxon>
        <taxon>Streptophyta</taxon>
        <taxon>Embryophyta</taxon>
        <taxon>Tracheophyta</taxon>
        <taxon>Spermatophyta</taxon>
        <taxon>Magnoliopsida</taxon>
        <taxon>eudicotyledons</taxon>
        <taxon>Gunneridae</taxon>
        <taxon>Pentapetalae</taxon>
        <taxon>rosids</taxon>
        <taxon>fabids</taxon>
        <taxon>Fabales</taxon>
        <taxon>Fabaceae</taxon>
        <taxon>Papilionoideae</taxon>
        <taxon>50 kb inversion clade</taxon>
        <taxon>NPAAA clade</taxon>
        <taxon>indigoferoid/millettioid clade</taxon>
        <taxon>Phaseoleae</taxon>
        <taxon>Vigna</taxon>
    </lineage>
</organism>
<accession>A0AAQ3P2C5</accession>
<proteinExistence type="predicted"/>
<dbReference type="Proteomes" id="UP001374535">
    <property type="component" value="Chromosome 2"/>
</dbReference>
<protein>
    <submittedName>
        <fullName evidence="1">Uncharacterized protein</fullName>
    </submittedName>
</protein>
<gene>
    <name evidence="1" type="ORF">V8G54_005930</name>
</gene>
<keyword evidence="2" id="KW-1185">Reference proteome</keyword>
<evidence type="ECO:0000313" key="2">
    <source>
        <dbReference type="Proteomes" id="UP001374535"/>
    </source>
</evidence>